<dbReference type="Pfam" id="PF00096">
    <property type="entry name" value="zf-C2H2"/>
    <property type="match status" value="3"/>
</dbReference>
<name>A0A6S7FSR8_PARCT</name>
<dbReference type="FunFam" id="3.30.160.60:FF:000446">
    <property type="entry name" value="Zinc finger protein"/>
    <property type="match status" value="2"/>
</dbReference>
<dbReference type="GO" id="GO:0008270">
    <property type="term" value="F:zinc ion binding"/>
    <property type="evidence" value="ECO:0007669"/>
    <property type="project" value="UniProtKB-KW"/>
</dbReference>
<evidence type="ECO:0000256" key="7">
    <source>
        <dbReference type="PROSITE-ProRule" id="PRU00042"/>
    </source>
</evidence>
<comment type="caution">
    <text evidence="10">The sequence shown here is derived from an EMBL/GenBank/DDBJ whole genome shotgun (WGS) entry which is preliminary data.</text>
</comment>
<dbReference type="Proteomes" id="UP001152795">
    <property type="component" value="Unassembled WGS sequence"/>
</dbReference>
<feature type="compositionally biased region" description="Basic residues" evidence="8">
    <location>
        <begin position="173"/>
        <end position="187"/>
    </location>
</feature>
<evidence type="ECO:0000259" key="9">
    <source>
        <dbReference type="PROSITE" id="PS50157"/>
    </source>
</evidence>
<dbReference type="Gene3D" id="3.30.160.60">
    <property type="entry name" value="Classic Zinc Finger"/>
    <property type="match status" value="3"/>
</dbReference>
<dbReference type="AlphaFoldDB" id="A0A6S7FSR8"/>
<dbReference type="PROSITE" id="PS00028">
    <property type="entry name" value="ZINC_FINGER_C2H2_1"/>
    <property type="match status" value="4"/>
</dbReference>
<feature type="domain" description="C2H2-type" evidence="9">
    <location>
        <begin position="147"/>
        <end position="175"/>
    </location>
</feature>
<reference evidence="10" key="1">
    <citation type="submission" date="2020-04" db="EMBL/GenBank/DDBJ databases">
        <authorList>
            <person name="Alioto T."/>
            <person name="Alioto T."/>
            <person name="Gomez Garrido J."/>
        </authorList>
    </citation>
    <scope>NUCLEOTIDE SEQUENCE</scope>
    <source>
        <strain evidence="10">A484AB</strain>
    </source>
</reference>
<dbReference type="InterPro" id="IPR013087">
    <property type="entry name" value="Znf_C2H2_type"/>
</dbReference>
<dbReference type="SUPFAM" id="SSF57667">
    <property type="entry name" value="beta-beta-alpha zinc fingers"/>
    <property type="match status" value="2"/>
</dbReference>
<evidence type="ECO:0000256" key="4">
    <source>
        <dbReference type="ARBA" id="ARBA00022771"/>
    </source>
</evidence>
<keyword evidence="2" id="KW-0479">Metal-binding</keyword>
<keyword evidence="6" id="KW-0539">Nucleus</keyword>
<evidence type="ECO:0000256" key="6">
    <source>
        <dbReference type="ARBA" id="ARBA00023242"/>
    </source>
</evidence>
<organism evidence="10 11">
    <name type="scientific">Paramuricea clavata</name>
    <name type="common">Red gorgonian</name>
    <name type="synonym">Violescent sea-whip</name>
    <dbReference type="NCBI Taxonomy" id="317549"/>
    <lineage>
        <taxon>Eukaryota</taxon>
        <taxon>Metazoa</taxon>
        <taxon>Cnidaria</taxon>
        <taxon>Anthozoa</taxon>
        <taxon>Octocorallia</taxon>
        <taxon>Malacalcyonacea</taxon>
        <taxon>Plexauridae</taxon>
        <taxon>Paramuricea</taxon>
    </lineage>
</organism>
<proteinExistence type="predicted"/>
<feature type="domain" description="C2H2-type" evidence="9">
    <location>
        <begin position="116"/>
        <end position="143"/>
    </location>
</feature>
<dbReference type="InterPro" id="IPR036236">
    <property type="entry name" value="Znf_C2H2_sf"/>
</dbReference>
<dbReference type="PANTHER" id="PTHR16515:SF66">
    <property type="entry name" value="C2H2-TYPE DOMAIN-CONTAINING PROTEIN"/>
    <property type="match status" value="1"/>
</dbReference>
<dbReference type="FunFam" id="3.30.160.60:FF:000100">
    <property type="entry name" value="Zinc finger 45-like"/>
    <property type="match status" value="1"/>
</dbReference>
<dbReference type="OrthoDB" id="6077919at2759"/>
<dbReference type="PANTHER" id="PTHR16515">
    <property type="entry name" value="PR DOMAIN ZINC FINGER PROTEIN"/>
    <property type="match status" value="1"/>
</dbReference>
<comment type="subcellular location">
    <subcellularLocation>
        <location evidence="1">Nucleus</location>
    </subcellularLocation>
</comment>
<evidence type="ECO:0000256" key="2">
    <source>
        <dbReference type="ARBA" id="ARBA00022723"/>
    </source>
</evidence>
<accession>A0A6S7FSR8</accession>
<evidence type="ECO:0000256" key="8">
    <source>
        <dbReference type="SAM" id="MobiDB-lite"/>
    </source>
</evidence>
<sequence length="212" mass="24885">MAQQHRENIWRDHFMAELENEDVNRQLCAVDTFSWSPGTQEQILAEWDDWQEPTAEKSGNCCIECGKVFARPDSLKRHMKRVHTSEKSFPCERCEKSFATSDTLKRHEKSHSERGHECARCHKKFDRKDNLSRHMKMHERRGAEREYTCNVCGEVFRNIFPFQTHRREVHQVGRGKRTKTPTGRTKRQRTDEPEPPSSSTRVNEGASTVVNE</sequence>
<keyword evidence="4 7" id="KW-0863">Zinc-finger</keyword>
<dbReference type="GO" id="GO:0010468">
    <property type="term" value="P:regulation of gene expression"/>
    <property type="evidence" value="ECO:0007669"/>
    <property type="project" value="TreeGrafter"/>
</dbReference>
<dbReference type="EMBL" id="CACRXK020000166">
    <property type="protein sequence ID" value="CAB3979089.1"/>
    <property type="molecule type" value="Genomic_DNA"/>
</dbReference>
<gene>
    <name evidence="10" type="ORF">PACLA_8A071829</name>
</gene>
<evidence type="ECO:0000313" key="10">
    <source>
        <dbReference type="EMBL" id="CAB3979089.1"/>
    </source>
</evidence>
<keyword evidence="5" id="KW-0862">Zinc</keyword>
<feature type="non-terminal residue" evidence="10">
    <location>
        <position position="212"/>
    </location>
</feature>
<feature type="domain" description="C2H2-type" evidence="9">
    <location>
        <begin position="60"/>
        <end position="88"/>
    </location>
</feature>
<evidence type="ECO:0000256" key="1">
    <source>
        <dbReference type="ARBA" id="ARBA00004123"/>
    </source>
</evidence>
<feature type="region of interest" description="Disordered" evidence="8">
    <location>
        <begin position="167"/>
        <end position="212"/>
    </location>
</feature>
<evidence type="ECO:0000256" key="3">
    <source>
        <dbReference type="ARBA" id="ARBA00022737"/>
    </source>
</evidence>
<dbReference type="SMART" id="SM00355">
    <property type="entry name" value="ZnF_C2H2"/>
    <property type="match status" value="4"/>
</dbReference>
<dbReference type="Pfam" id="PF13894">
    <property type="entry name" value="zf-C2H2_4"/>
    <property type="match status" value="1"/>
</dbReference>
<keyword evidence="3" id="KW-0677">Repeat</keyword>
<dbReference type="InterPro" id="IPR050331">
    <property type="entry name" value="Zinc_finger"/>
</dbReference>
<evidence type="ECO:0000256" key="5">
    <source>
        <dbReference type="ARBA" id="ARBA00022833"/>
    </source>
</evidence>
<feature type="domain" description="C2H2-type" evidence="9">
    <location>
        <begin position="89"/>
        <end position="116"/>
    </location>
</feature>
<protein>
    <submittedName>
        <fullName evidence="10">Zinc finger 271 (Zinc finger 7) (HZF7) (Zinc finger ZNFphex133) (Epstein-Barr virus-induced zinc finger)</fullName>
    </submittedName>
</protein>
<dbReference type="PROSITE" id="PS50157">
    <property type="entry name" value="ZINC_FINGER_C2H2_2"/>
    <property type="match status" value="4"/>
</dbReference>
<dbReference type="GO" id="GO:0005634">
    <property type="term" value="C:nucleus"/>
    <property type="evidence" value="ECO:0007669"/>
    <property type="project" value="UniProtKB-SubCell"/>
</dbReference>
<evidence type="ECO:0000313" key="11">
    <source>
        <dbReference type="Proteomes" id="UP001152795"/>
    </source>
</evidence>
<feature type="compositionally biased region" description="Polar residues" evidence="8">
    <location>
        <begin position="197"/>
        <end position="212"/>
    </location>
</feature>
<keyword evidence="11" id="KW-1185">Reference proteome</keyword>